<protein>
    <recommendedName>
        <fullName evidence="9">Type II secretion system protein GspF domain-containing protein</fullName>
    </recommendedName>
</protein>
<evidence type="ECO:0000313" key="10">
    <source>
        <dbReference type="EMBL" id="SVD27324.1"/>
    </source>
</evidence>
<reference evidence="10" key="1">
    <citation type="submission" date="2018-05" db="EMBL/GenBank/DDBJ databases">
        <authorList>
            <person name="Lanie J.A."/>
            <person name="Ng W.-L."/>
            <person name="Kazmierczak K.M."/>
            <person name="Andrzejewski T.M."/>
            <person name="Davidsen T.M."/>
            <person name="Wayne K.J."/>
            <person name="Tettelin H."/>
            <person name="Glass J.I."/>
            <person name="Rusch D."/>
            <person name="Podicherti R."/>
            <person name="Tsui H.-C.T."/>
            <person name="Winkler M.E."/>
        </authorList>
    </citation>
    <scope>NUCLEOTIDE SEQUENCE</scope>
</reference>
<dbReference type="InterPro" id="IPR003004">
    <property type="entry name" value="GspF/PilC"/>
</dbReference>
<keyword evidence="5 8" id="KW-0812">Transmembrane</keyword>
<feature type="transmembrane region" description="Helical" evidence="8">
    <location>
        <begin position="97"/>
        <end position="121"/>
    </location>
</feature>
<dbReference type="InterPro" id="IPR042094">
    <property type="entry name" value="T2SS_GspF_sf"/>
</dbReference>
<keyword evidence="4" id="KW-0997">Cell inner membrane</keyword>
<evidence type="ECO:0000256" key="8">
    <source>
        <dbReference type="SAM" id="Phobius"/>
    </source>
</evidence>
<name>A0A382TZ45_9ZZZZ</name>
<organism evidence="10">
    <name type="scientific">marine metagenome</name>
    <dbReference type="NCBI Taxonomy" id="408172"/>
    <lineage>
        <taxon>unclassified sequences</taxon>
        <taxon>metagenomes</taxon>
        <taxon>ecological metagenomes</taxon>
    </lineage>
</organism>
<evidence type="ECO:0000256" key="5">
    <source>
        <dbReference type="ARBA" id="ARBA00022692"/>
    </source>
</evidence>
<evidence type="ECO:0000256" key="4">
    <source>
        <dbReference type="ARBA" id="ARBA00022519"/>
    </source>
</evidence>
<sequence>QLSAAMEEQSAVFSNFYVKMVQAGEASGTLPNIFAQVREFTERDMEARAKVKKAMRYPMFVVIALFLAGYVQISVVLPKMASTMFSNMDELPLPTRIMLGVSDMLSAYGLIFVVIVGSVIAGIKYYTSTPQGGYNFDALMLNLPKIGSMLRSTAVSRFAQMLNVLVSSGVQVVDALSIAAETVDNKVYEKDLKKARKDVLGGTPMSVALQSKYMPDMATSLISIGEKTGALSEMLEGVADYFTSDMDDKIDGLTAAIEPIMTLIITLFVGLFVLAVFLPMIEGVTGQLG</sequence>
<feature type="transmembrane region" description="Helical" evidence="8">
    <location>
        <begin position="260"/>
        <end position="281"/>
    </location>
</feature>
<accession>A0A382TZ45</accession>
<evidence type="ECO:0000259" key="9">
    <source>
        <dbReference type="Pfam" id="PF00482"/>
    </source>
</evidence>
<keyword evidence="6 8" id="KW-1133">Transmembrane helix</keyword>
<evidence type="ECO:0000256" key="7">
    <source>
        <dbReference type="ARBA" id="ARBA00023136"/>
    </source>
</evidence>
<feature type="domain" description="Type II secretion system protein GspF" evidence="9">
    <location>
        <begin position="158"/>
        <end position="279"/>
    </location>
</feature>
<evidence type="ECO:0000256" key="1">
    <source>
        <dbReference type="ARBA" id="ARBA00004429"/>
    </source>
</evidence>
<dbReference type="Pfam" id="PF00482">
    <property type="entry name" value="T2SSF"/>
    <property type="match status" value="2"/>
</dbReference>
<evidence type="ECO:0000256" key="3">
    <source>
        <dbReference type="ARBA" id="ARBA00022475"/>
    </source>
</evidence>
<feature type="domain" description="Type II secretion system protein GspF" evidence="9">
    <location>
        <begin position="2"/>
        <end position="78"/>
    </location>
</feature>
<dbReference type="Gene3D" id="1.20.81.30">
    <property type="entry name" value="Type II secretion system (T2SS), domain F"/>
    <property type="match status" value="2"/>
</dbReference>
<dbReference type="InterPro" id="IPR018076">
    <property type="entry name" value="T2SS_GspF_dom"/>
</dbReference>
<keyword evidence="7 8" id="KW-0472">Membrane</keyword>
<evidence type="ECO:0000256" key="2">
    <source>
        <dbReference type="ARBA" id="ARBA00005745"/>
    </source>
</evidence>
<evidence type="ECO:0000256" key="6">
    <source>
        <dbReference type="ARBA" id="ARBA00022989"/>
    </source>
</evidence>
<comment type="subcellular location">
    <subcellularLocation>
        <location evidence="1">Cell inner membrane</location>
        <topology evidence="1">Multi-pass membrane protein</topology>
    </subcellularLocation>
</comment>
<feature type="non-terminal residue" evidence="10">
    <location>
        <position position="1"/>
    </location>
</feature>
<feature type="transmembrane region" description="Helical" evidence="8">
    <location>
        <begin position="57"/>
        <end position="77"/>
    </location>
</feature>
<dbReference type="AlphaFoldDB" id="A0A382TZ45"/>
<comment type="similarity">
    <text evidence="2">Belongs to the GSP F family.</text>
</comment>
<dbReference type="PANTHER" id="PTHR30012">
    <property type="entry name" value="GENERAL SECRETION PATHWAY PROTEIN"/>
    <property type="match status" value="1"/>
</dbReference>
<dbReference type="GO" id="GO:0015628">
    <property type="term" value="P:protein secretion by the type II secretion system"/>
    <property type="evidence" value="ECO:0007669"/>
    <property type="project" value="TreeGrafter"/>
</dbReference>
<dbReference type="GO" id="GO:0005886">
    <property type="term" value="C:plasma membrane"/>
    <property type="evidence" value="ECO:0007669"/>
    <property type="project" value="UniProtKB-SubCell"/>
</dbReference>
<dbReference type="PANTHER" id="PTHR30012:SF4">
    <property type="entry name" value="MSHA BIOGENESIS PROTEIN MSHG"/>
    <property type="match status" value="1"/>
</dbReference>
<proteinExistence type="inferred from homology"/>
<keyword evidence="3" id="KW-1003">Cell membrane</keyword>
<gene>
    <name evidence="10" type="ORF">METZ01_LOCUS380178</name>
</gene>
<dbReference type="FunFam" id="1.20.81.30:FF:000001">
    <property type="entry name" value="Type II secretion system protein F"/>
    <property type="match status" value="1"/>
</dbReference>
<dbReference type="EMBL" id="UINC01140274">
    <property type="protein sequence ID" value="SVD27324.1"/>
    <property type="molecule type" value="Genomic_DNA"/>
</dbReference>